<keyword evidence="1" id="KW-1133">Transmembrane helix</keyword>
<dbReference type="Proteomes" id="UP001595817">
    <property type="component" value="Unassembled WGS sequence"/>
</dbReference>
<evidence type="ECO:0000313" key="3">
    <source>
        <dbReference type="Proteomes" id="UP001595817"/>
    </source>
</evidence>
<feature type="transmembrane region" description="Helical" evidence="1">
    <location>
        <begin position="36"/>
        <end position="55"/>
    </location>
</feature>
<evidence type="ECO:0000313" key="2">
    <source>
        <dbReference type="EMBL" id="MFC4411403.1"/>
    </source>
</evidence>
<keyword evidence="3" id="KW-1185">Reference proteome</keyword>
<feature type="transmembrane region" description="Helical" evidence="1">
    <location>
        <begin position="62"/>
        <end position="81"/>
    </location>
</feature>
<feature type="transmembrane region" description="Helical" evidence="1">
    <location>
        <begin position="12"/>
        <end position="30"/>
    </location>
</feature>
<organism evidence="2 3">
    <name type="scientific">Chungangia koreensis</name>
    <dbReference type="NCBI Taxonomy" id="752657"/>
    <lineage>
        <taxon>Bacteria</taxon>
        <taxon>Bacillati</taxon>
        <taxon>Bacillota</taxon>
        <taxon>Bacilli</taxon>
        <taxon>Lactobacillales</taxon>
        <taxon>Chungangia</taxon>
    </lineage>
</organism>
<proteinExistence type="predicted"/>
<evidence type="ECO:0000256" key="1">
    <source>
        <dbReference type="SAM" id="Phobius"/>
    </source>
</evidence>
<keyword evidence="1" id="KW-0472">Membrane</keyword>
<keyword evidence="1" id="KW-0812">Transmembrane</keyword>
<dbReference type="EMBL" id="JBHSEC010000020">
    <property type="protein sequence ID" value="MFC4411403.1"/>
    <property type="molecule type" value="Genomic_DNA"/>
</dbReference>
<comment type="caution">
    <text evidence="2">The sequence shown here is derived from an EMBL/GenBank/DDBJ whole genome shotgun (WGS) entry which is preliminary data.</text>
</comment>
<sequence length="86" mass="9875">MTEYVRGELRVMNQVFLAFFLIANFAFSLYLSNNDFPWFALVGAPVGLAIIVYCWSETKYMFFNTALLVSTLVYTVVYNWGSIFSA</sequence>
<evidence type="ECO:0008006" key="4">
    <source>
        <dbReference type="Google" id="ProtNLM"/>
    </source>
</evidence>
<gene>
    <name evidence="2" type="ORF">ACFOZY_13320</name>
</gene>
<protein>
    <recommendedName>
        <fullName evidence="4">Nicotinamide mononucleotide transporter</fullName>
    </recommendedName>
</protein>
<accession>A0ABV8X7M1</accession>
<reference evidence="3" key="1">
    <citation type="journal article" date="2019" name="Int. J. Syst. Evol. Microbiol.">
        <title>The Global Catalogue of Microorganisms (GCM) 10K type strain sequencing project: providing services to taxonomists for standard genome sequencing and annotation.</title>
        <authorList>
            <consortium name="The Broad Institute Genomics Platform"/>
            <consortium name="The Broad Institute Genome Sequencing Center for Infectious Disease"/>
            <person name="Wu L."/>
            <person name="Ma J."/>
        </authorList>
    </citation>
    <scope>NUCLEOTIDE SEQUENCE [LARGE SCALE GENOMIC DNA]</scope>
    <source>
        <strain evidence="3">CCUG 59778</strain>
    </source>
</reference>
<name>A0ABV8X7M1_9LACT</name>